<proteinExistence type="predicted"/>
<feature type="compositionally biased region" description="Low complexity" evidence="5">
    <location>
        <begin position="1"/>
        <end position="24"/>
    </location>
</feature>
<evidence type="ECO:0000313" key="8">
    <source>
        <dbReference type="Proteomes" id="UP001231189"/>
    </source>
</evidence>
<evidence type="ECO:0000256" key="4">
    <source>
        <dbReference type="ARBA" id="ARBA00022837"/>
    </source>
</evidence>
<reference evidence="7" key="1">
    <citation type="submission" date="2023-07" db="EMBL/GenBank/DDBJ databases">
        <title>A chromosome-level genome assembly of Lolium multiflorum.</title>
        <authorList>
            <person name="Chen Y."/>
            <person name="Copetti D."/>
            <person name="Kolliker R."/>
            <person name="Studer B."/>
        </authorList>
    </citation>
    <scope>NUCLEOTIDE SEQUENCE</scope>
    <source>
        <strain evidence="7">02402/16</strain>
        <tissue evidence="7">Leaf</tissue>
    </source>
</reference>
<organism evidence="7 8">
    <name type="scientific">Lolium multiflorum</name>
    <name type="common">Italian ryegrass</name>
    <name type="synonym">Lolium perenne subsp. multiflorum</name>
    <dbReference type="NCBI Taxonomy" id="4521"/>
    <lineage>
        <taxon>Eukaryota</taxon>
        <taxon>Viridiplantae</taxon>
        <taxon>Streptophyta</taxon>
        <taxon>Embryophyta</taxon>
        <taxon>Tracheophyta</taxon>
        <taxon>Spermatophyta</taxon>
        <taxon>Magnoliopsida</taxon>
        <taxon>Liliopsida</taxon>
        <taxon>Poales</taxon>
        <taxon>Poaceae</taxon>
        <taxon>BOP clade</taxon>
        <taxon>Pooideae</taxon>
        <taxon>Poodae</taxon>
        <taxon>Poeae</taxon>
        <taxon>Poeae Chloroplast Group 2 (Poeae type)</taxon>
        <taxon>Loliodinae</taxon>
        <taxon>Loliinae</taxon>
        <taxon>Lolium</taxon>
    </lineage>
</organism>
<dbReference type="GO" id="GO:0043226">
    <property type="term" value="C:organelle"/>
    <property type="evidence" value="ECO:0007669"/>
    <property type="project" value="UniProtKB-ARBA"/>
</dbReference>
<dbReference type="PROSITE" id="PS50222">
    <property type="entry name" value="EF_HAND_2"/>
    <property type="match status" value="3"/>
</dbReference>
<comment type="function">
    <text evidence="1">Potential calcium sensor.</text>
</comment>
<dbReference type="SUPFAM" id="SSF47473">
    <property type="entry name" value="EF-hand"/>
    <property type="match status" value="1"/>
</dbReference>
<gene>
    <name evidence="7" type="ORF">QYE76_024829</name>
</gene>
<dbReference type="CDD" id="cd00051">
    <property type="entry name" value="EFh"/>
    <property type="match status" value="1"/>
</dbReference>
<dbReference type="SMART" id="SM00054">
    <property type="entry name" value="EFh"/>
    <property type="match status" value="4"/>
</dbReference>
<evidence type="ECO:0000256" key="2">
    <source>
        <dbReference type="ARBA" id="ARBA00022723"/>
    </source>
</evidence>
<dbReference type="GO" id="GO:0005509">
    <property type="term" value="F:calcium ion binding"/>
    <property type="evidence" value="ECO:0007669"/>
    <property type="project" value="InterPro"/>
</dbReference>
<dbReference type="Proteomes" id="UP001231189">
    <property type="component" value="Unassembled WGS sequence"/>
</dbReference>
<feature type="region of interest" description="Disordered" evidence="5">
    <location>
        <begin position="1"/>
        <end position="30"/>
    </location>
</feature>
<dbReference type="PANTHER" id="PTHR10891">
    <property type="entry name" value="EF-HAND CALCIUM-BINDING DOMAIN CONTAINING PROTEIN"/>
    <property type="match status" value="1"/>
</dbReference>
<dbReference type="InterPro" id="IPR039647">
    <property type="entry name" value="EF_hand_pair_protein_CML-like"/>
</dbReference>
<evidence type="ECO:0000259" key="6">
    <source>
        <dbReference type="PROSITE" id="PS50222"/>
    </source>
</evidence>
<name>A0AAD8RE13_LOLMU</name>
<evidence type="ECO:0000256" key="5">
    <source>
        <dbReference type="SAM" id="MobiDB-lite"/>
    </source>
</evidence>
<accession>A0AAD8RE13</accession>
<keyword evidence="8" id="KW-1185">Reference proteome</keyword>
<dbReference type="Pfam" id="PF13499">
    <property type="entry name" value="EF-hand_7"/>
    <property type="match status" value="2"/>
</dbReference>
<dbReference type="PROSITE" id="PS00018">
    <property type="entry name" value="EF_HAND_1"/>
    <property type="match status" value="2"/>
</dbReference>
<evidence type="ECO:0000256" key="3">
    <source>
        <dbReference type="ARBA" id="ARBA00022737"/>
    </source>
</evidence>
<protein>
    <recommendedName>
        <fullName evidence="6">EF-hand domain-containing protein</fullName>
    </recommendedName>
</protein>
<comment type="caution">
    <text evidence="7">The sequence shown here is derived from an EMBL/GenBank/DDBJ whole genome shotgun (WGS) entry which is preliminary data.</text>
</comment>
<keyword evidence="2" id="KW-0479">Metal-binding</keyword>
<keyword evidence="4" id="KW-0106">Calcium</keyword>
<evidence type="ECO:0000256" key="1">
    <source>
        <dbReference type="ARBA" id="ARBA00003291"/>
    </source>
</evidence>
<dbReference type="InterPro" id="IPR011992">
    <property type="entry name" value="EF-hand-dom_pair"/>
</dbReference>
<sequence>MGQAVSADSSSSRRLSQPRPLAPQACVPAKAAKDTDTELMRVFKSFDADADGRISASEIQKLRRCTTTEAKEMIAAVDSDGDGFISIEEFGALLDDGESDALRMAFQEYDENGNGMITAEELCRALRRVLPDEDLTVEKCSEMIAGVDKNGDGLISFDEFKAMMGTKSS</sequence>
<dbReference type="FunFam" id="1.10.238.10:FF:000178">
    <property type="entry name" value="Calmodulin-2 A"/>
    <property type="match status" value="1"/>
</dbReference>
<feature type="domain" description="EF-hand" evidence="6">
    <location>
        <begin position="135"/>
        <end position="169"/>
    </location>
</feature>
<feature type="domain" description="EF-hand" evidence="6">
    <location>
        <begin position="34"/>
        <end position="69"/>
    </location>
</feature>
<feature type="domain" description="EF-hand" evidence="6">
    <location>
        <begin position="97"/>
        <end position="132"/>
    </location>
</feature>
<evidence type="ECO:0000313" key="7">
    <source>
        <dbReference type="EMBL" id="KAK1619312.1"/>
    </source>
</evidence>
<keyword evidence="3" id="KW-0677">Repeat</keyword>
<dbReference type="InterPro" id="IPR018247">
    <property type="entry name" value="EF_Hand_1_Ca_BS"/>
</dbReference>
<dbReference type="AlphaFoldDB" id="A0AAD8RE13"/>
<dbReference type="CDD" id="cd15898">
    <property type="entry name" value="EFh_PI-PLC"/>
    <property type="match status" value="1"/>
</dbReference>
<dbReference type="Gene3D" id="1.10.238.10">
    <property type="entry name" value="EF-hand"/>
    <property type="match status" value="2"/>
</dbReference>
<dbReference type="EMBL" id="JAUUTY010000006">
    <property type="protein sequence ID" value="KAK1619312.1"/>
    <property type="molecule type" value="Genomic_DNA"/>
</dbReference>
<dbReference type="InterPro" id="IPR002048">
    <property type="entry name" value="EF_hand_dom"/>
</dbReference>